<reference evidence="2" key="1">
    <citation type="submission" date="2023-11" db="EMBL/GenBank/DDBJ databases">
        <title>Genome assemblies of two species of porcelain crab, Petrolisthes cinctipes and Petrolisthes manimaculis (Anomura: Porcellanidae).</title>
        <authorList>
            <person name="Angst P."/>
        </authorList>
    </citation>
    <scope>NUCLEOTIDE SEQUENCE</scope>
    <source>
        <strain evidence="2">PB745_02</strain>
        <tissue evidence="2">Gill</tissue>
    </source>
</reference>
<dbReference type="AlphaFoldDB" id="A0AAE1PIJ9"/>
<gene>
    <name evidence="2" type="ORF">Pmani_019020</name>
</gene>
<protein>
    <submittedName>
        <fullName evidence="2">Uncharacterized protein</fullName>
    </submittedName>
</protein>
<name>A0AAE1PIJ9_9EUCA</name>
<keyword evidence="3" id="KW-1185">Reference proteome</keyword>
<feature type="region of interest" description="Disordered" evidence="1">
    <location>
        <begin position="115"/>
        <end position="145"/>
    </location>
</feature>
<evidence type="ECO:0000256" key="1">
    <source>
        <dbReference type="SAM" id="MobiDB-lite"/>
    </source>
</evidence>
<organism evidence="2 3">
    <name type="scientific">Petrolisthes manimaculis</name>
    <dbReference type="NCBI Taxonomy" id="1843537"/>
    <lineage>
        <taxon>Eukaryota</taxon>
        <taxon>Metazoa</taxon>
        <taxon>Ecdysozoa</taxon>
        <taxon>Arthropoda</taxon>
        <taxon>Crustacea</taxon>
        <taxon>Multicrustacea</taxon>
        <taxon>Malacostraca</taxon>
        <taxon>Eumalacostraca</taxon>
        <taxon>Eucarida</taxon>
        <taxon>Decapoda</taxon>
        <taxon>Pleocyemata</taxon>
        <taxon>Anomura</taxon>
        <taxon>Galatheoidea</taxon>
        <taxon>Porcellanidae</taxon>
        <taxon>Petrolisthes</taxon>
    </lineage>
</organism>
<accession>A0AAE1PIJ9</accession>
<sequence>MATDKGLCMSLRPSWREEGLHTVLTGSWSGPLQARCYQLTKATILTVYLTDTTLSKDGGHGIKSASGASWTSPRAELMAAPKHTTLIGVVKPASEKRRPGRKVIEVAATPDLRRPCGLTRSLAPHYSPSPSPPPPLPPPHLLPSLPPSSHFVFTPKFLLPPGYDKGEISGGDW</sequence>
<feature type="compositionally biased region" description="Pro residues" evidence="1">
    <location>
        <begin position="127"/>
        <end position="145"/>
    </location>
</feature>
<dbReference type="EMBL" id="JAWZYT010001763">
    <property type="protein sequence ID" value="KAK4309345.1"/>
    <property type="molecule type" value="Genomic_DNA"/>
</dbReference>
<proteinExistence type="predicted"/>
<dbReference type="Proteomes" id="UP001292094">
    <property type="component" value="Unassembled WGS sequence"/>
</dbReference>
<evidence type="ECO:0000313" key="3">
    <source>
        <dbReference type="Proteomes" id="UP001292094"/>
    </source>
</evidence>
<evidence type="ECO:0000313" key="2">
    <source>
        <dbReference type="EMBL" id="KAK4309345.1"/>
    </source>
</evidence>
<comment type="caution">
    <text evidence="2">The sequence shown here is derived from an EMBL/GenBank/DDBJ whole genome shotgun (WGS) entry which is preliminary data.</text>
</comment>